<keyword evidence="5 10" id="KW-1133">Transmembrane helix</keyword>
<evidence type="ECO:0000256" key="7">
    <source>
        <dbReference type="ARBA" id="ARBA00049119"/>
    </source>
</evidence>
<comment type="subcellular location">
    <subcellularLocation>
        <location evidence="1">Membrane</location>
        <topology evidence="1">Multi-pass membrane protein</topology>
    </subcellularLocation>
</comment>
<dbReference type="GO" id="GO:0016020">
    <property type="term" value="C:membrane"/>
    <property type="evidence" value="ECO:0007669"/>
    <property type="project" value="UniProtKB-SubCell"/>
</dbReference>
<dbReference type="PRINTS" id="PR00171">
    <property type="entry name" value="SUGRTRNSPORT"/>
</dbReference>
<comment type="caution">
    <text evidence="12">The sequence shown here is derived from an EMBL/GenBank/DDBJ whole genome shotgun (WGS) entry which is preliminary data.</text>
</comment>
<dbReference type="PROSITE" id="PS50850">
    <property type="entry name" value="MFS"/>
    <property type="match status" value="1"/>
</dbReference>
<gene>
    <name evidence="12" type="ORF">VNI00_007104</name>
</gene>
<accession>A0AAW0D431</accession>
<evidence type="ECO:0000256" key="3">
    <source>
        <dbReference type="ARBA" id="ARBA00022448"/>
    </source>
</evidence>
<protein>
    <recommendedName>
        <fullName evidence="11">Major facilitator superfamily (MFS) profile domain-containing protein</fullName>
    </recommendedName>
</protein>
<feature type="compositionally biased region" description="Basic and acidic residues" evidence="9">
    <location>
        <begin position="1"/>
        <end position="20"/>
    </location>
</feature>
<evidence type="ECO:0000256" key="10">
    <source>
        <dbReference type="SAM" id="Phobius"/>
    </source>
</evidence>
<dbReference type="InterPro" id="IPR003663">
    <property type="entry name" value="Sugar/inositol_transpt"/>
</dbReference>
<dbReference type="InterPro" id="IPR005828">
    <property type="entry name" value="MFS_sugar_transport-like"/>
</dbReference>
<organism evidence="12 13">
    <name type="scientific">Paramarasmius palmivorus</name>
    <dbReference type="NCBI Taxonomy" id="297713"/>
    <lineage>
        <taxon>Eukaryota</taxon>
        <taxon>Fungi</taxon>
        <taxon>Dikarya</taxon>
        <taxon>Basidiomycota</taxon>
        <taxon>Agaricomycotina</taxon>
        <taxon>Agaricomycetes</taxon>
        <taxon>Agaricomycetidae</taxon>
        <taxon>Agaricales</taxon>
        <taxon>Marasmiineae</taxon>
        <taxon>Marasmiaceae</taxon>
        <taxon>Paramarasmius</taxon>
    </lineage>
</organism>
<dbReference type="InterPro" id="IPR050814">
    <property type="entry name" value="Myo-inositol_Transporter"/>
</dbReference>
<keyword evidence="4 10" id="KW-0812">Transmembrane</keyword>
<dbReference type="EMBL" id="JAYKXP010000022">
    <property type="protein sequence ID" value="KAK7046103.1"/>
    <property type="molecule type" value="Genomic_DNA"/>
</dbReference>
<dbReference type="SUPFAM" id="SSF103473">
    <property type="entry name" value="MFS general substrate transporter"/>
    <property type="match status" value="1"/>
</dbReference>
<keyword evidence="6 10" id="KW-0472">Membrane</keyword>
<sequence>MSAVDKKSSTSSLDEKHAAQHYETTPPTGATGEKSVQRKLANPLAGLTDAQVIEMADKFARDNGMEDARDDIRKGALVSKDPMHFEGLDILTEEDKEALRREITHKWHLPRQLWLLVVACSMAAVVQGQDQSLINGANLFWPQQFGVGSNSDHDVWIQGLVNAAPYFACALFACWTTDPLNHYLGRKGTILTTLVFATFPCVWAACTNSWQNLFAARVVLSMGIGPKSSTVPIFAAESVPPAIRGGLVMMWQMWTAFGIMIGYVCNLMFYHVKDTANIQGLNWRLMLGSGCVPPLIVFAQVIFVPESPRWLLLKNRPRDAYNSLLRLRHTPVQAARDLFYISVALEAEKALPSGNKYKDLFTKPRVRRATLGAFIVMFMQQFCGINVIAYFSSQIFRDGGLGDLNSIIGSWGFGMLNWLFAFPGMLTIDTFGRRALLLTTFPVMGLCLFFTGSMFYINPGNPTDKGRIAGILIGIYLHCMAYSPGEGPVPFTYSAEAFPLYIRPVGMSFATAVTWFFNGVLGLTWPPLREAFTIQGAFYFYATWNFIGFFLVLLFVPETKELSLEELDQVFEVPTRQHAAWGLRQVPWFIKAKIMRMDVPKEQLFEVDPTMEKTYVAAAAGH</sequence>
<name>A0AAW0D431_9AGAR</name>
<feature type="transmembrane region" description="Helical" evidence="10">
    <location>
        <begin position="404"/>
        <end position="423"/>
    </location>
</feature>
<keyword evidence="13" id="KW-1185">Reference proteome</keyword>
<evidence type="ECO:0000256" key="2">
    <source>
        <dbReference type="ARBA" id="ARBA00010992"/>
    </source>
</evidence>
<feature type="transmembrane region" description="Helical" evidence="10">
    <location>
        <begin position="537"/>
        <end position="556"/>
    </location>
</feature>
<keyword evidence="3 8" id="KW-0813">Transport</keyword>
<evidence type="ECO:0000313" key="12">
    <source>
        <dbReference type="EMBL" id="KAK7046103.1"/>
    </source>
</evidence>
<dbReference type="PANTHER" id="PTHR48020:SF25">
    <property type="entry name" value="SUGAR TRANSPORTER, PUTATIVE (AFU_ORTHOLOGUE AFUA_7G05830)-RELATED"/>
    <property type="match status" value="1"/>
</dbReference>
<feature type="transmembrane region" description="Helical" evidence="10">
    <location>
        <begin position="505"/>
        <end position="525"/>
    </location>
</feature>
<feature type="transmembrane region" description="Helical" evidence="10">
    <location>
        <begin position="371"/>
        <end position="392"/>
    </location>
</feature>
<dbReference type="Pfam" id="PF00083">
    <property type="entry name" value="Sugar_tr"/>
    <property type="match status" value="1"/>
</dbReference>
<evidence type="ECO:0000256" key="8">
    <source>
        <dbReference type="RuleBase" id="RU003346"/>
    </source>
</evidence>
<proteinExistence type="inferred from homology"/>
<evidence type="ECO:0000256" key="4">
    <source>
        <dbReference type="ARBA" id="ARBA00022692"/>
    </source>
</evidence>
<feature type="transmembrane region" description="Helical" evidence="10">
    <location>
        <begin position="251"/>
        <end position="269"/>
    </location>
</feature>
<dbReference type="GO" id="GO:0015791">
    <property type="term" value="P:polyol transmembrane transport"/>
    <property type="evidence" value="ECO:0007669"/>
    <property type="project" value="UniProtKB-ARBA"/>
</dbReference>
<dbReference type="Proteomes" id="UP001383192">
    <property type="component" value="Unassembled WGS sequence"/>
</dbReference>
<dbReference type="PANTHER" id="PTHR48020">
    <property type="entry name" value="PROTON MYO-INOSITOL COTRANSPORTER"/>
    <property type="match status" value="1"/>
</dbReference>
<feature type="region of interest" description="Disordered" evidence="9">
    <location>
        <begin position="1"/>
        <end position="39"/>
    </location>
</feature>
<dbReference type="NCBIfam" id="TIGR00879">
    <property type="entry name" value="SP"/>
    <property type="match status" value="1"/>
</dbReference>
<comment type="similarity">
    <text evidence="2 8">Belongs to the major facilitator superfamily. Sugar transporter (TC 2.A.1.1) family.</text>
</comment>
<evidence type="ECO:0000256" key="9">
    <source>
        <dbReference type="SAM" id="MobiDB-lite"/>
    </source>
</evidence>
<evidence type="ECO:0000313" key="13">
    <source>
        <dbReference type="Proteomes" id="UP001383192"/>
    </source>
</evidence>
<evidence type="ECO:0000259" key="11">
    <source>
        <dbReference type="PROSITE" id="PS50850"/>
    </source>
</evidence>
<dbReference type="GO" id="GO:0022857">
    <property type="term" value="F:transmembrane transporter activity"/>
    <property type="evidence" value="ECO:0007669"/>
    <property type="project" value="InterPro"/>
</dbReference>
<dbReference type="GO" id="GO:0015798">
    <property type="term" value="P:myo-inositol transport"/>
    <property type="evidence" value="ECO:0007669"/>
    <property type="project" value="UniProtKB-ARBA"/>
</dbReference>
<dbReference type="AlphaFoldDB" id="A0AAW0D431"/>
<feature type="domain" description="Major facilitator superfamily (MFS) profile" evidence="11">
    <location>
        <begin position="116"/>
        <end position="560"/>
    </location>
</feature>
<evidence type="ECO:0000256" key="6">
    <source>
        <dbReference type="ARBA" id="ARBA00023136"/>
    </source>
</evidence>
<evidence type="ECO:0000256" key="5">
    <source>
        <dbReference type="ARBA" id="ARBA00022989"/>
    </source>
</evidence>
<feature type="transmembrane region" description="Helical" evidence="10">
    <location>
        <begin position="435"/>
        <end position="456"/>
    </location>
</feature>
<evidence type="ECO:0000256" key="1">
    <source>
        <dbReference type="ARBA" id="ARBA00004141"/>
    </source>
</evidence>
<feature type="transmembrane region" description="Helical" evidence="10">
    <location>
        <begin position="188"/>
        <end position="205"/>
    </location>
</feature>
<comment type="catalytic activity">
    <reaction evidence="7">
        <text>myo-inositol(out) + H(+)(out) = myo-inositol(in) + H(+)(in)</text>
        <dbReference type="Rhea" id="RHEA:60364"/>
        <dbReference type="ChEBI" id="CHEBI:15378"/>
        <dbReference type="ChEBI" id="CHEBI:17268"/>
    </reaction>
</comment>
<dbReference type="InterPro" id="IPR020846">
    <property type="entry name" value="MFS_dom"/>
</dbReference>
<dbReference type="Gene3D" id="1.20.1250.20">
    <property type="entry name" value="MFS general substrate transporter like domains"/>
    <property type="match status" value="1"/>
</dbReference>
<dbReference type="FunFam" id="1.20.1250.20:FF:000474">
    <property type="entry name" value="Sugar transporter, putative"/>
    <property type="match status" value="1"/>
</dbReference>
<reference evidence="12 13" key="1">
    <citation type="submission" date="2024-01" db="EMBL/GenBank/DDBJ databases">
        <title>A draft genome for a cacao thread blight-causing isolate of Paramarasmius palmivorus.</title>
        <authorList>
            <person name="Baruah I.K."/>
            <person name="Bukari Y."/>
            <person name="Amoako-Attah I."/>
            <person name="Meinhardt L.W."/>
            <person name="Bailey B.A."/>
            <person name="Cohen S.P."/>
        </authorList>
    </citation>
    <scope>NUCLEOTIDE SEQUENCE [LARGE SCALE GENOMIC DNA]</scope>
    <source>
        <strain evidence="12 13">GH-12</strain>
    </source>
</reference>
<dbReference type="InterPro" id="IPR036259">
    <property type="entry name" value="MFS_trans_sf"/>
</dbReference>